<dbReference type="Proteomes" id="UP000182517">
    <property type="component" value="Chromosome"/>
</dbReference>
<evidence type="ECO:0000313" key="2">
    <source>
        <dbReference type="Proteomes" id="UP000182517"/>
    </source>
</evidence>
<sequence>MSLLQLWKTNGVDFQDKKVQQLTAIAGDGTLKDGNKTSLELRELFSAIPTEQLGIYLRECLEKSFLNSGLVLQDIVNELGQRLDCDVKYGLYQGKVNAIGFDGIWTFPNGYSIVVEVKTTDAYTINLDKIADYRKALIAVGEITENSSILIVVGRKDTNSLEAQVRGSRHAWDMRLISAEALIKLVDIKEAADDQATITKIRSVLTPLELTKLDFVVDLLATTAEDLHDVEVSNGEEETTSTKEKKFVPVGFNKEVAEHVAEYMQKDLKRTTRTLYATVDKSISVRCLVSKSHITGDKTYYWYAYHPHFNEVLEKYKESYLAFGCGSPEKVLLLKMDKFVELLPKLNVTNKEDRMYWHVHFFDSPDGKMCLHFKGGETALDVTEFLV</sequence>
<dbReference type="OrthoDB" id="5497831at2"/>
<evidence type="ECO:0000313" key="1">
    <source>
        <dbReference type="EMBL" id="APG27071.1"/>
    </source>
</evidence>
<reference evidence="1 2" key="1">
    <citation type="journal article" date="2017" name="Genome Announc.">
        <title>Complete Genome Sequences of Two Acetylene-Fermenting Pelobacter acetylenicus Strains.</title>
        <authorList>
            <person name="Sutton J.M."/>
            <person name="Baesman S.M."/>
            <person name="Fierst J.L."/>
            <person name="Poret-Peterson A.T."/>
            <person name="Oremland R.S."/>
            <person name="Dunlap D.S."/>
            <person name="Akob D.M."/>
        </authorList>
    </citation>
    <scope>NUCLEOTIDE SEQUENCE [LARGE SCALE GENOMIC DNA]</scope>
    <source>
        <strain evidence="1 2">SFB93</strain>
    </source>
</reference>
<dbReference type="AlphaFoldDB" id="A0A1L3GMF5"/>
<gene>
    <name evidence="1" type="ORF">A7E78_04010</name>
</gene>
<dbReference type="RefSeq" id="WP_072283033.1">
    <property type="nucleotide sequence ID" value="NZ_CP015519.1"/>
</dbReference>
<proteinExistence type="predicted"/>
<keyword evidence="2" id="KW-1185">Reference proteome</keyword>
<name>A0A1L3GMF5_9BACT</name>
<dbReference type="KEGG" id="pef:A7E78_04010"/>
<protein>
    <submittedName>
        <fullName evidence="1">Uncharacterized protein</fullName>
    </submittedName>
</protein>
<dbReference type="EMBL" id="CP015519">
    <property type="protein sequence ID" value="APG27071.1"/>
    <property type="molecule type" value="Genomic_DNA"/>
</dbReference>
<organism evidence="1 2">
    <name type="scientific">Syntrophotalea acetylenivorans</name>
    <dbReference type="NCBI Taxonomy" id="1842532"/>
    <lineage>
        <taxon>Bacteria</taxon>
        <taxon>Pseudomonadati</taxon>
        <taxon>Thermodesulfobacteriota</taxon>
        <taxon>Desulfuromonadia</taxon>
        <taxon>Desulfuromonadales</taxon>
        <taxon>Syntrophotaleaceae</taxon>
        <taxon>Syntrophotalea</taxon>
    </lineage>
</organism>
<accession>A0A1L3GMF5</accession>
<dbReference type="STRING" id="1842532.A7E78_04010"/>